<gene>
    <name evidence="6" type="ORF">PHYBLDRAFT_149727</name>
</gene>
<dbReference type="InParanoid" id="A0A162TKL9"/>
<evidence type="ECO:0000256" key="1">
    <source>
        <dbReference type="ARBA" id="ARBA00022723"/>
    </source>
</evidence>
<dbReference type="GO" id="GO:0046872">
    <property type="term" value="F:metal ion binding"/>
    <property type="evidence" value="ECO:0007669"/>
    <property type="project" value="UniProtKB-KW"/>
</dbReference>
<dbReference type="EMBL" id="KV440992">
    <property type="protein sequence ID" value="OAD69332.1"/>
    <property type="molecule type" value="Genomic_DNA"/>
</dbReference>
<evidence type="ECO:0000313" key="7">
    <source>
        <dbReference type="Proteomes" id="UP000077315"/>
    </source>
</evidence>
<reference evidence="7" key="1">
    <citation type="submission" date="2015-06" db="EMBL/GenBank/DDBJ databases">
        <title>Expansion of signal transduction pathways in fungi by whole-genome duplication.</title>
        <authorList>
            <consortium name="DOE Joint Genome Institute"/>
            <person name="Corrochano L.M."/>
            <person name="Kuo A."/>
            <person name="Marcet-Houben M."/>
            <person name="Polaino S."/>
            <person name="Salamov A."/>
            <person name="Villalobos J.M."/>
            <person name="Alvarez M.I."/>
            <person name="Avalos J."/>
            <person name="Benito E.P."/>
            <person name="Benoit I."/>
            <person name="Burger G."/>
            <person name="Camino L.P."/>
            <person name="Canovas D."/>
            <person name="Cerda-Olmedo E."/>
            <person name="Cheng J.-F."/>
            <person name="Dominguez A."/>
            <person name="Elias M."/>
            <person name="Eslava A.P."/>
            <person name="Glaser F."/>
            <person name="Grimwood J."/>
            <person name="Gutierrez G."/>
            <person name="Heitman J."/>
            <person name="Henrissat B."/>
            <person name="Iturriaga E.A."/>
            <person name="Lang B.F."/>
            <person name="Lavin J.L."/>
            <person name="Lee S."/>
            <person name="Li W."/>
            <person name="Lindquist E."/>
            <person name="Lopez-Garcia S."/>
            <person name="Luque E.M."/>
            <person name="Marcos A.T."/>
            <person name="Martin J."/>
            <person name="McCluskey K."/>
            <person name="Medina H.R."/>
            <person name="Miralles-Duran A."/>
            <person name="Miyazaki A."/>
            <person name="Munoz-Torres E."/>
            <person name="Oguiza J.A."/>
            <person name="Ohm R."/>
            <person name="Olmedo M."/>
            <person name="Orejas M."/>
            <person name="Ortiz-Castellanos L."/>
            <person name="Pisabarro A.G."/>
            <person name="Rodriguez-Romero J."/>
            <person name="Ruiz-Herrera J."/>
            <person name="Ruiz-Vazquez R."/>
            <person name="Sanz C."/>
            <person name="Schackwitz W."/>
            <person name="Schmutz J."/>
            <person name="Shahriari M."/>
            <person name="Shelest E."/>
            <person name="Silva-Franco F."/>
            <person name="Soanes D."/>
            <person name="Syed K."/>
            <person name="Tagua V.G."/>
            <person name="Talbot N.J."/>
            <person name="Thon M."/>
            <person name="De vries R.P."/>
            <person name="Wiebenga A."/>
            <person name="Yadav J.S."/>
            <person name="Braun E.L."/>
            <person name="Baker S."/>
            <person name="Garre V."/>
            <person name="Horwitz B."/>
            <person name="Torres-Martinez S."/>
            <person name="Idnurm A."/>
            <person name="Herrera-Estrella A."/>
            <person name="Gabaldon T."/>
            <person name="Grigoriev I.V."/>
        </authorList>
    </citation>
    <scope>NUCLEOTIDE SEQUENCE [LARGE SCALE GENOMIC DNA]</scope>
    <source>
        <strain evidence="7">NRRL 1555(-)</strain>
    </source>
</reference>
<dbReference type="GO" id="GO:0016491">
    <property type="term" value="F:oxidoreductase activity"/>
    <property type="evidence" value="ECO:0007669"/>
    <property type="project" value="InterPro"/>
</dbReference>
<keyword evidence="7" id="KW-1185">Reference proteome</keyword>
<dbReference type="PROSITE" id="PS51669">
    <property type="entry name" value="4FE4S_MOW_BIS_MGD"/>
    <property type="match status" value="1"/>
</dbReference>
<evidence type="ECO:0000256" key="2">
    <source>
        <dbReference type="ARBA" id="ARBA00023004"/>
    </source>
</evidence>
<sequence length="131" mass="14349">MPKWFRDLWGTKRQECGRHALKYSHKAHYFHDHFKTGCVFDVGSDADTDASTKANTNTTISTSTNNSNPGPVSRATTELLSCTDIRYTKTQCGTQCWGPCLVNSGVNISGRIGIVQPTSQPTSQPANQPTN</sequence>
<keyword evidence="2" id="KW-0408">Iron</keyword>
<feature type="compositionally biased region" description="Low complexity" evidence="4">
    <location>
        <begin position="55"/>
        <end position="68"/>
    </location>
</feature>
<dbReference type="RefSeq" id="XP_018287372.1">
    <property type="nucleotide sequence ID" value="XM_018432325.1"/>
</dbReference>
<evidence type="ECO:0000313" key="6">
    <source>
        <dbReference type="EMBL" id="OAD69332.1"/>
    </source>
</evidence>
<proteinExistence type="predicted"/>
<dbReference type="VEuPathDB" id="FungiDB:PHYBLDRAFT_149727"/>
<organism evidence="6 7">
    <name type="scientific">Phycomyces blakesleeanus (strain ATCC 8743b / DSM 1359 / FGSC 10004 / NBRC 33097 / NRRL 1555)</name>
    <dbReference type="NCBI Taxonomy" id="763407"/>
    <lineage>
        <taxon>Eukaryota</taxon>
        <taxon>Fungi</taxon>
        <taxon>Fungi incertae sedis</taxon>
        <taxon>Mucoromycota</taxon>
        <taxon>Mucoromycotina</taxon>
        <taxon>Mucoromycetes</taxon>
        <taxon>Mucorales</taxon>
        <taxon>Phycomycetaceae</taxon>
        <taxon>Phycomyces</taxon>
    </lineage>
</organism>
<protein>
    <recommendedName>
        <fullName evidence="5">4Fe-4S Mo/W bis-MGD-type domain-containing protein</fullName>
    </recommendedName>
</protein>
<dbReference type="GeneID" id="28993231"/>
<dbReference type="GO" id="GO:0051536">
    <property type="term" value="F:iron-sulfur cluster binding"/>
    <property type="evidence" value="ECO:0007669"/>
    <property type="project" value="UniProtKB-KW"/>
</dbReference>
<dbReference type="InterPro" id="IPR006963">
    <property type="entry name" value="Mopterin_OxRdtase_4Fe-4S_dom"/>
</dbReference>
<dbReference type="AlphaFoldDB" id="A0A162TKL9"/>
<evidence type="ECO:0000256" key="4">
    <source>
        <dbReference type="SAM" id="MobiDB-lite"/>
    </source>
</evidence>
<evidence type="ECO:0000259" key="5">
    <source>
        <dbReference type="PROSITE" id="PS51669"/>
    </source>
</evidence>
<accession>A0A162TKL9</accession>
<name>A0A162TKL9_PHYB8</name>
<feature type="region of interest" description="Disordered" evidence="4">
    <location>
        <begin position="51"/>
        <end position="74"/>
    </location>
</feature>
<feature type="domain" description="4Fe-4S Mo/W bis-MGD-type" evidence="5">
    <location>
        <begin position="85"/>
        <end position="131"/>
    </location>
</feature>
<keyword evidence="3" id="KW-0411">Iron-sulfur</keyword>
<dbReference type="Proteomes" id="UP000077315">
    <property type="component" value="Unassembled WGS sequence"/>
</dbReference>
<evidence type="ECO:0000256" key="3">
    <source>
        <dbReference type="ARBA" id="ARBA00023014"/>
    </source>
</evidence>
<keyword evidence="1" id="KW-0479">Metal-binding</keyword>